<reference evidence="2 3" key="1">
    <citation type="journal article" date="2017" name="Int. J. Syst. Evol. Microbiol.">
        <title>Ramlibacter monticola sp. nov., isolated from forest soil.</title>
        <authorList>
            <person name="Chaudhary D.K."/>
            <person name="Kim J."/>
        </authorList>
    </citation>
    <scope>NUCLEOTIDE SEQUENCE [LARGE SCALE GENOMIC DNA]</scope>
    <source>
        <strain evidence="2 3">KACC 19175</strain>
    </source>
</reference>
<evidence type="ECO:0000313" key="2">
    <source>
        <dbReference type="EMBL" id="MBL0390532.1"/>
    </source>
</evidence>
<dbReference type="InterPro" id="IPR008767">
    <property type="entry name" value="Phage_SPP1_head-tail_adaptor"/>
</dbReference>
<organism evidence="2 3">
    <name type="scientific">Ramlibacter monticola</name>
    <dbReference type="NCBI Taxonomy" id="1926872"/>
    <lineage>
        <taxon>Bacteria</taxon>
        <taxon>Pseudomonadati</taxon>
        <taxon>Pseudomonadota</taxon>
        <taxon>Betaproteobacteria</taxon>
        <taxon>Burkholderiales</taxon>
        <taxon>Comamonadaceae</taxon>
        <taxon>Ramlibacter</taxon>
    </lineage>
</organism>
<proteinExistence type="predicted"/>
<evidence type="ECO:0000313" key="3">
    <source>
        <dbReference type="Proteomes" id="UP000599109"/>
    </source>
</evidence>
<keyword evidence="3" id="KW-1185">Reference proteome</keyword>
<dbReference type="RefSeq" id="WP_201673127.1">
    <property type="nucleotide sequence ID" value="NZ_JAEQNE010000001.1"/>
</dbReference>
<dbReference type="NCBIfam" id="TIGR01563">
    <property type="entry name" value="gp16_SPP1"/>
    <property type="match status" value="1"/>
</dbReference>
<dbReference type="EMBL" id="JAEQNE010000001">
    <property type="protein sequence ID" value="MBL0390532.1"/>
    <property type="molecule type" value="Genomic_DNA"/>
</dbReference>
<dbReference type="Proteomes" id="UP000599109">
    <property type="component" value="Unassembled WGS sequence"/>
</dbReference>
<feature type="compositionally biased region" description="Polar residues" evidence="1">
    <location>
        <begin position="1"/>
        <end position="17"/>
    </location>
</feature>
<dbReference type="InterPro" id="IPR038666">
    <property type="entry name" value="SSP1_head-tail_sf"/>
</dbReference>
<name>A0A936YZ24_9BURK</name>
<sequence length="106" mass="11490">MRAGTLNRQVTIQQPGATQDELGQPIPGDWTTLATVWANIRHLNGLETVKAGAETATVRASIRIRYRTDVTAAMRVVHGATTYQIKAVLPDEAGRQHVDLACEVVA</sequence>
<evidence type="ECO:0000256" key="1">
    <source>
        <dbReference type="SAM" id="MobiDB-lite"/>
    </source>
</evidence>
<protein>
    <submittedName>
        <fullName evidence="2">Phage head closure protein</fullName>
    </submittedName>
</protein>
<accession>A0A936YZ24</accession>
<feature type="region of interest" description="Disordered" evidence="1">
    <location>
        <begin position="1"/>
        <end position="25"/>
    </location>
</feature>
<comment type="caution">
    <text evidence="2">The sequence shown here is derived from an EMBL/GenBank/DDBJ whole genome shotgun (WGS) entry which is preliminary data.</text>
</comment>
<gene>
    <name evidence="2" type="ORF">JJ685_05190</name>
</gene>
<dbReference type="AlphaFoldDB" id="A0A936YZ24"/>
<dbReference type="Pfam" id="PF05521">
    <property type="entry name" value="Phage_HCP"/>
    <property type="match status" value="1"/>
</dbReference>
<dbReference type="Gene3D" id="2.40.10.270">
    <property type="entry name" value="Bacteriophage SPP1 head-tail adaptor protein"/>
    <property type="match status" value="1"/>
</dbReference>